<dbReference type="Gene3D" id="2.170.270.10">
    <property type="entry name" value="SET domain"/>
    <property type="match status" value="1"/>
</dbReference>
<dbReference type="InterPro" id="IPR006560">
    <property type="entry name" value="AWS_dom"/>
</dbReference>
<dbReference type="EMBL" id="JAIVGD010000028">
    <property type="protein sequence ID" value="KAH0739631.1"/>
    <property type="molecule type" value="Genomic_DNA"/>
</dbReference>
<comment type="caution">
    <text evidence="9">The sequence shown here is derived from an EMBL/GenBank/DDBJ whole genome shotgun (WGS) entry which is preliminary data.</text>
</comment>
<reference evidence="9 10" key="1">
    <citation type="journal article" date="2021" name="bioRxiv">
        <title>Chromosome-scale and haplotype-resolved genome assembly of a tetraploid potato cultivar.</title>
        <authorList>
            <person name="Sun H."/>
            <person name="Jiao W.-B."/>
            <person name="Krause K."/>
            <person name="Campoy J.A."/>
            <person name="Goel M."/>
            <person name="Folz-Donahue K."/>
            <person name="Kukat C."/>
            <person name="Huettel B."/>
            <person name="Schneeberger K."/>
        </authorList>
    </citation>
    <scope>NUCLEOTIDE SEQUENCE [LARGE SCALE GENOMIC DNA]</scope>
    <source>
        <strain evidence="9">SolTubOtavaFocal</strain>
        <tissue evidence="9">Leaves</tissue>
    </source>
</reference>
<gene>
    <name evidence="9" type="ORF">KY290_038336</name>
</gene>
<keyword evidence="4" id="KW-0489">Methyltransferase</keyword>
<evidence type="ECO:0000256" key="2">
    <source>
        <dbReference type="ARBA" id="ARBA00004286"/>
    </source>
</evidence>
<accession>A0ABQ7TY54</accession>
<proteinExistence type="predicted"/>
<comment type="subcellular location">
    <subcellularLocation>
        <location evidence="2">Chromosome</location>
    </subcellularLocation>
    <subcellularLocation>
        <location evidence="1">Nucleus</location>
    </subcellularLocation>
</comment>
<dbReference type="Proteomes" id="UP000826656">
    <property type="component" value="Unassembled WGS sequence"/>
</dbReference>
<keyword evidence="5" id="KW-0808">Transferase</keyword>
<dbReference type="InterPro" id="IPR050777">
    <property type="entry name" value="SET2_Histone-Lys_MeTrsfase"/>
</dbReference>
<name>A0ABQ7TY54_SOLTU</name>
<evidence type="ECO:0000256" key="3">
    <source>
        <dbReference type="ARBA" id="ARBA00022454"/>
    </source>
</evidence>
<evidence type="ECO:0000256" key="4">
    <source>
        <dbReference type="ARBA" id="ARBA00022603"/>
    </source>
</evidence>
<keyword evidence="7" id="KW-0539">Nucleus</keyword>
<dbReference type="SMART" id="SM00570">
    <property type="entry name" value="AWS"/>
    <property type="match status" value="1"/>
</dbReference>
<feature type="domain" description="AWS" evidence="8">
    <location>
        <begin position="54"/>
        <end position="105"/>
    </location>
</feature>
<evidence type="ECO:0000256" key="1">
    <source>
        <dbReference type="ARBA" id="ARBA00004123"/>
    </source>
</evidence>
<evidence type="ECO:0000256" key="7">
    <source>
        <dbReference type="ARBA" id="ARBA00023242"/>
    </source>
</evidence>
<evidence type="ECO:0000259" key="8">
    <source>
        <dbReference type="PROSITE" id="PS51215"/>
    </source>
</evidence>
<sequence>MEDGSNLCLEVVGCTLIVDLPQQSQVQLPEGVTPFVHITQNEFLGRKHKKLKEEDVAVCECKYGVNDPETACVERCLNVLTSIECTLGYYQSGENCRNQIYVEKNSFMF</sequence>
<keyword evidence="6" id="KW-0949">S-adenosyl-L-methionine</keyword>
<keyword evidence="3" id="KW-0158">Chromosome</keyword>
<protein>
    <recommendedName>
        <fullName evidence="8">AWS domain-containing protein</fullName>
    </recommendedName>
</protein>
<evidence type="ECO:0000256" key="5">
    <source>
        <dbReference type="ARBA" id="ARBA00022679"/>
    </source>
</evidence>
<dbReference type="InterPro" id="IPR046341">
    <property type="entry name" value="SET_dom_sf"/>
</dbReference>
<keyword evidence="10" id="KW-1185">Reference proteome</keyword>
<evidence type="ECO:0000313" key="9">
    <source>
        <dbReference type="EMBL" id="KAH0739631.1"/>
    </source>
</evidence>
<dbReference type="Pfam" id="PF17907">
    <property type="entry name" value="AWS"/>
    <property type="match status" value="1"/>
</dbReference>
<evidence type="ECO:0000256" key="6">
    <source>
        <dbReference type="ARBA" id="ARBA00022691"/>
    </source>
</evidence>
<dbReference type="PROSITE" id="PS51215">
    <property type="entry name" value="AWS"/>
    <property type="match status" value="1"/>
</dbReference>
<dbReference type="PANTHER" id="PTHR22884">
    <property type="entry name" value="SET DOMAIN PROTEINS"/>
    <property type="match status" value="1"/>
</dbReference>
<organism evidence="9 10">
    <name type="scientific">Solanum tuberosum</name>
    <name type="common">Potato</name>
    <dbReference type="NCBI Taxonomy" id="4113"/>
    <lineage>
        <taxon>Eukaryota</taxon>
        <taxon>Viridiplantae</taxon>
        <taxon>Streptophyta</taxon>
        <taxon>Embryophyta</taxon>
        <taxon>Tracheophyta</taxon>
        <taxon>Spermatophyta</taxon>
        <taxon>Magnoliopsida</taxon>
        <taxon>eudicotyledons</taxon>
        <taxon>Gunneridae</taxon>
        <taxon>Pentapetalae</taxon>
        <taxon>asterids</taxon>
        <taxon>lamiids</taxon>
        <taxon>Solanales</taxon>
        <taxon>Solanaceae</taxon>
        <taxon>Solanoideae</taxon>
        <taxon>Solaneae</taxon>
        <taxon>Solanum</taxon>
    </lineage>
</organism>
<evidence type="ECO:0000313" key="10">
    <source>
        <dbReference type="Proteomes" id="UP000826656"/>
    </source>
</evidence>